<dbReference type="InterPro" id="IPR012259">
    <property type="entry name" value="DHFR"/>
</dbReference>
<dbReference type="PRINTS" id="PR00070">
    <property type="entry name" value="DHFR"/>
</dbReference>
<dbReference type="CDD" id="cd00209">
    <property type="entry name" value="DHFR"/>
    <property type="match status" value="1"/>
</dbReference>
<dbReference type="GO" id="GO:0050661">
    <property type="term" value="F:NADP binding"/>
    <property type="evidence" value="ECO:0007669"/>
    <property type="project" value="InterPro"/>
</dbReference>
<dbReference type="GO" id="GO:0005829">
    <property type="term" value="C:cytosol"/>
    <property type="evidence" value="ECO:0007669"/>
    <property type="project" value="TreeGrafter"/>
</dbReference>
<dbReference type="InterPro" id="IPR001796">
    <property type="entry name" value="DHFR_dom"/>
</dbReference>
<keyword evidence="11" id="KW-1185">Reference proteome</keyword>
<keyword evidence="4 8" id="KW-0554">One-carbon metabolism</keyword>
<dbReference type="Pfam" id="PF00186">
    <property type="entry name" value="DHFR_1"/>
    <property type="match status" value="1"/>
</dbReference>
<dbReference type="PIRSF" id="PIRSF000194">
    <property type="entry name" value="DHFR"/>
    <property type="match status" value="1"/>
</dbReference>
<evidence type="ECO:0000256" key="4">
    <source>
        <dbReference type="ARBA" id="ARBA00022563"/>
    </source>
</evidence>
<evidence type="ECO:0000256" key="7">
    <source>
        <dbReference type="ARBA" id="ARBA00025067"/>
    </source>
</evidence>
<evidence type="ECO:0000313" key="11">
    <source>
        <dbReference type="Proteomes" id="UP000236654"/>
    </source>
</evidence>
<dbReference type="PROSITE" id="PS51330">
    <property type="entry name" value="DHFR_2"/>
    <property type="match status" value="1"/>
</dbReference>
<dbReference type="AlphaFoldDB" id="A0A2I0R384"/>
<evidence type="ECO:0000256" key="1">
    <source>
        <dbReference type="ARBA" id="ARBA00004903"/>
    </source>
</evidence>
<keyword evidence="5 8" id="KW-0521">NADP</keyword>
<dbReference type="Proteomes" id="UP000236654">
    <property type="component" value="Unassembled WGS sequence"/>
</dbReference>
<feature type="domain" description="DHFR" evidence="9">
    <location>
        <begin position="4"/>
        <end position="167"/>
    </location>
</feature>
<keyword evidence="6 8" id="KW-0560">Oxidoreductase</keyword>
<evidence type="ECO:0000256" key="8">
    <source>
        <dbReference type="PIRNR" id="PIRNR000194"/>
    </source>
</evidence>
<dbReference type="OrthoDB" id="9804315at2"/>
<dbReference type="InterPro" id="IPR024072">
    <property type="entry name" value="DHFR-like_dom_sf"/>
</dbReference>
<evidence type="ECO:0000259" key="9">
    <source>
        <dbReference type="PROSITE" id="PS51330"/>
    </source>
</evidence>
<dbReference type="GO" id="GO:0004146">
    <property type="term" value="F:dihydrofolate reductase activity"/>
    <property type="evidence" value="ECO:0007669"/>
    <property type="project" value="UniProtKB-EC"/>
</dbReference>
<evidence type="ECO:0000256" key="6">
    <source>
        <dbReference type="ARBA" id="ARBA00023002"/>
    </source>
</evidence>
<dbReference type="UniPathway" id="UPA00077">
    <property type="reaction ID" value="UER00158"/>
</dbReference>
<accession>A0A2I0R384</accession>
<reference evidence="10 11" key="1">
    <citation type="submission" date="2017-12" db="EMBL/GenBank/DDBJ databases">
        <title>The draft genome sequence of Brumimicrobium saltpan LHR20.</title>
        <authorList>
            <person name="Do Z.-J."/>
            <person name="Luo H.-R."/>
        </authorList>
    </citation>
    <scope>NUCLEOTIDE SEQUENCE [LARGE SCALE GENOMIC DNA]</scope>
    <source>
        <strain evidence="10 11">LHR20</strain>
    </source>
</reference>
<dbReference type="RefSeq" id="WP_101334424.1">
    <property type="nucleotide sequence ID" value="NZ_PJNI01000007.1"/>
</dbReference>
<evidence type="ECO:0000256" key="5">
    <source>
        <dbReference type="ARBA" id="ARBA00022857"/>
    </source>
</evidence>
<comment type="caution">
    <text evidence="10">The sequence shown here is derived from an EMBL/GenBank/DDBJ whole genome shotgun (WGS) entry which is preliminary data.</text>
</comment>
<dbReference type="Gene3D" id="3.40.430.10">
    <property type="entry name" value="Dihydrofolate Reductase, subunit A"/>
    <property type="match status" value="1"/>
</dbReference>
<dbReference type="GO" id="GO:0006730">
    <property type="term" value="P:one-carbon metabolic process"/>
    <property type="evidence" value="ECO:0007669"/>
    <property type="project" value="UniProtKB-KW"/>
</dbReference>
<comment type="catalytic activity">
    <reaction evidence="8">
        <text>(6S)-5,6,7,8-tetrahydrofolate + NADP(+) = 7,8-dihydrofolate + NADPH + H(+)</text>
        <dbReference type="Rhea" id="RHEA:15009"/>
        <dbReference type="ChEBI" id="CHEBI:15378"/>
        <dbReference type="ChEBI" id="CHEBI:57451"/>
        <dbReference type="ChEBI" id="CHEBI:57453"/>
        <dbReference type="ChEBI" id="CHEBI:57783"/>
        <dbReference type="ChEBI" id="CHEBI:58349"/>
        <dbReference type="EC" id="1.5.1.3"/>
    </reaction>
</comment>
<dbReference type="PANTHER" id="PTHR48069:SF3">
    <property type="entry name" value="DIHYDROFOLATE REDUCTASE"/>
    <property type="match status" value="1"/>
</dbReference>
<name>A0A2I0R384_9FLAO</name>
<dbReference type="EC" id="1.5.1.3" evidence="3 8"/>
<dbReference type="EMBL" id="PJNI01000007">
    <property type="protein sequence ID" value="PKR81041.1"/>
    <property type="molecule type" value="Genomic_DNA"/>
</dbReference>
<dbReference type="GO" id="GO:0046452">
    <property type="term" value="P:dihydrofolate metabolic process"/>
    <property type="evidence" value="ECO:0007669"/>
    <property type="project" value="TreeGrafter"/>
</dbReference>
<evidence type="ECO:0000313" key="10">
    <source>
        <dbReference type="EMBL" id="PKR81041.1"/>
    </source>
</evidence>
<dbReference type="GO" id="GO:0046654">
    <property type="term" value="P:tetrahydrofolate biosynthetic process"/>
    <property type="evidence" value="ECO:0007669"/>
    <property type="project" value="UniProtKB-UniPathway"/>
</dbReference>
<dbReference type="PANTHER" id="PTHR48069">
    <property type="entry name" value="DIHYDROFOLATE REDUCTASE"/>
    <property type="match status" value="1"/>
</dbReference>
<evidence type="ECO:0000256" key="2">
    <source>
        <dbReference type="ARBA" id="ARBA00009539"/>
    </source>
</evidence>
<protein>
    <recommendedName>
        <fullName evidence="3 8">Dihydrofolate reductase</fullName>
        <ecNumber evidence="3 8">1.5.1.3</ecNumber>
    </recommendedName>
</protein>
<evidence type="ECO:0000256" key="3">
    <source>
        <dbReference type="ARBA" id="ARBA00012856"/>
    </source>
</evidence>
<dbReference type="GO" id="GO:0046655">
    <property type="term" value="P:folic acid metabolic process"/>
    <property type="evidence" value="ECO:0007669"/>
    <property type="project" value="TreeGrafter"/>
</dbReference>
<comment type="function">
    <text evidence="7 8">Key enzyme in folate metabolism. Catalyzes an essential reaction for de novo glycine and purine synthesis, and for DNA precursor synthesis.</text>
</comment>
<proteinExistence type="inferred from homology"/>
<comment type="similarity">
    <text evidence="2 8">Belongs to the dihydrofolate reductase family.</text>
</comment>
<comment type="pathway">
    <text evidence="1 8">Cofactor biosynthesis; tetrahydrofolate biosynthesis; 5,6,7,8-tetrahydrofolate from 7,8-dihydrofolate: step 1/1.</text>
</comment>
<gene>
    <name evidence="10" type="ORF">CW751_07715</name>
</gene>
<dbReference type="SUPFAM" id="SSF53597">
    <property type="entry name" value="Dihydrofolate reductase-like"/>
    <property type="match status" value="1"/>
</dbReference>
<sequence>MIMKHALIVAMGKHREIGKDNDLLWRLPRDMKIFKETTLNHVVVMGRKNWESIPEKFRPLPQRKNIILTRNKDYKAKNAIIIHDFKDISKHLDENEKCFIIGGAEIYQLALKHDFVDEMYITQVDETFEADTFFPFVNWENWEEEDLLKYEKDDKNPYSFTVKKYTK</sequence>
<organism evidence="10 11">
    <name type="scientific">Brumimicrobium salinarum</name>
    <dbReference type="NCBI Taxonomy" id="2058658"/>
    <lineage>
        <taxon>Bacteria</taxon>
        <taxon>Pseudomonadati</taxon>
        <taxon>Bacteroidota</taxon>
        <taxon>Flavobacteriia</taxon>
        <taxon>Flavobacteriales</taxon>
        <taxon>Crocinitomicaceae</taxon>
        <taxon>Brumimicrobium</taxon>
    </lineage>
</organism>